<name>A0A1R4H3W1_9GAMM</name>
<evidence type="ECO:0000313" key="1">
    <source>
        <dbReference type="EMBL" id="SJM90914.1"/>
    </source>
</evidence>
<gene>
    <name evidence="1" type="ORF">CRENPOLYSF2_1920005</name>
</gene>
<evidence type="ECO:0000313" key="2">
    <source>
        <dbReference type="Proteomes" id="UP000195442"/>
    </source>
</evidence>
<protein>
    <submittedName>
        <fullName evidence="1">Uncharacterized protein</fullName>
    </submittedName>
</protein>
<dbReference type="EMBL" id="FUKJ01000104">
    <property type="protein sequence ID" value="SJM90914.1"/>
    <property type="molecule type" value="Genomic_DNA"/>
</dbReference>
<reference evidence="2" key="1">
    <citation type="submission" date="2017-02" db="EMBL/GenBank/DDBJ databases">
        <authorList>
            <person name="Daims H."/>
        </authorList>
    </citation>
    <scope>NUCLEOTIDE SEQUENCE [LARGE SCALE GENOMIC DNA]</scope>
</reference>
<proteinExistence type="predicted"/>
<dbReference type="Proteomes" id="UP000195442">
    <property type="component" value="Unassembled WGS sequence"/>
</dbReference>
<keyword evidence="2" id="KW-1185">Reference proteome</keyword>
<organism evidence="1 2">
    <name type="scientific">Crenothrix polyspora</name>
    <dbReference type="NCBI Taxonomy" id="360316"/>
    <lineage>
        <taxon>Bacteria</taxon>
        <taxon>Pseudomonadati</taxon>
        <taxon>Pseudomonadota</taxon>
        <taxon>Gammaproteobacteria</taxon>
        <taxon>Methylococcales</taxon>
        <taxon>Crenotrichaceae</taxon>
        <taxon>Crenothrix</taxon>
    </lineage>
</organism>
<sequence length="47" mass="5433">MSELHNATIMQSFSPGEIDYASTDHKKYTGRVIRTVKSDRRIAQKKH</sequence>
<accession>A0A1R4H3W1</accession>
<dbReference type="AlphaFoldDB" id="A0A1R4H3W1"/>